<gene>
    <name evidence="2" type="ORF">OPV22_032528</name>
</gene>
<reference evidence="2 3" key="1">
    <citation type="submission" date="2022-12" db="EMBL/GenBank/DDBJ databases">
        <title>Chromosome-scale assembly of the Ensete ventricosum genome.</title>
        <authorList>
            <person name="Dussert Y."/>
            <person name="Stocks J."/>
            <person name="Wendawek A."/>
            <person name="Woldeyes F."/>
            <person name="Nichols R.A."/>
            <person name="Borrell J.S."/>
        </authorList>
    </citation>
    <scope>NUCLEOTIDE SEQUENCE [LARGE SCALE GENOMIC DNA]</scope>
    <source>
        <strain evidence="3">cv. Maze</strain>
        <tissue evidence="2">Seeds</tissue>
    </source>
</reference>
<dbReference type="AlphaFoldDB" id="A0AAV8PN14"/>
<sequence>MDLKIDNGARVAVVAIGKVIGGYSYFITFTDDLSRNRKVFVAKRAVFLEKEHILGENSGSEIELSEVGEPSSSTILESEFVQDVDPQTYEEAIMTIDSGKWQKAMNSEMNFMYFNKVWNLVDAPEGIVSIGCKWIFKKNIGMDEKVETYKARLVAKGYYQRQWVDYDEIFSPVAMLRSIRILLAIVEH</sequence>
<protein>
    <recommendedName>
        <fullName evidence="1">Reverse transcriptase Ty1/copia-type domain-containing protein</fullName>
    </recommendedName>
</protein>
<dbReference type="Proteomes" id="UP001222027">
    <property type="component" value="Unassembled WGS sequence"/>
</dbReference>
<dbReference type="EMBL" id="JAQQAF010000009">
    <property type="protein sequence ID" value="KAJ8459602.1"/>
    <property type="molecule type" value="Genomic_DNA"/>
</dbReference>
<dbReference type="InterPro" id="IPR013103">
    <property type="entry name" value="RVT_2"/>
</dbReference>
<feature type="domain" description="Reverse transcriptase Ty1/copia-type" evidence="1">
    <location>
        <begin position="115"/>
        <end position="185"/>
    </location>
</feature>
<evidence type="ECO:0000313" key="3">
    <source>
        <dbReference type="Proteomes" id="UP001222027"/>
    </source>
</evidence>
<evidence type="ECO:0000259" key="1">
    <source>
        <dbReference type="Pfam" id="PF07727"/>
    </source>
</evidence>
<organism evidence="2 3">
    <name type="scientific">Ensete ventricosum</name>
    <name type="common">Abyssinian banana</name>
    <name type="synonym">Musa ensete</name>
    <dbReference type="NCBI Taxonomy" id="4639"/>
    <lineage>
        <taxon>Eukaryota</taxon>
        <taxon>Viridiplantae</taxon>
        <taxon>Streptophyta</taxon>
        <taxon>Embryophyta</taxon>
        <taxon>Tracheophyta</taxon>
        <taxon>Spermatophyta</taxon>
        <taxon>Magnoliopsida</taxon>
        <taxon>Liliopsida</taxon>
        <taxon>Zingiberales</taxon>
        <taxon>Musaceae</taxon>
        <taxon>Ensete</taxon>
    </lineage>
</organism>
<evidence type="ECO:0000313" key="2">
    <source>
        <dbReference type="EMBL" id="KAJ8459602.1"/>
    </source>
</evidence>
<accession>A0AAV8PN14</accession>
<name>A0AAV8PN14_ENSVE</name>
<dbReference type="Pfam" id="PF07727">
    <property type="entry name" value="RVT_2"/>
    <property type="match status" value="1"/>
</dbReference>
<keyword evidence="3" id="KW-1185">Reference proteome</keyword>
<proteinExistence type="predicted"/>
<comment type="caution">
    <text evidence="2">The sequence shown here is derived from an EMBL/GenBank/DDBJ whole genome shotgun (WGS) entry which is preliminary data.</text>
</comment>